<evidence type="ECO:0000313" key="3">
    <source>
        <dbReference type="EMBL" id="KAB8291667.1"/>
    </source>
</evidence>
<keyword evidence="4" id="KW-1185">Reference proteome</keyword>
<organism evidence="3 4">
    <name type="scientific">Monilinia laxa</name>
    <name type="common">Brown rot fungus</name>
    <name type="synonym">Sclerotinia laxa</name>
    <dbReference type="NCBI Taxonomy" id="61186"/>
    <lineage>
        <taxon>Eukaryota</taxon>
        <taxon>Fungi</taxon>
        <taxon>Dikarya</taxon>
        <taxon>Ascomycota</taxon>
        <taxon>Pezizomycotina</taxon>
        <taxon>Leotiomycetes</taxon>
        <taxon>Helotiales</taxon>
        <taxon>Sclerotiniaceae</taxon>
        <taxon>Monilinia</taxon>
    </lineage>
</organism>
<dbReference type="PANTHER" id="PTHR31001">
    <property type="entry name" value="UNCHARACTERIZED TRANSCRIPTIONAL REGULATORY PROTEIN"/>
    <property type="match status" value="1"/>
</dbReference>
<evidence type="ECO:0008006" key="5">
    <source>
        <dbReference type="Google" id="ProtNLM"/>
    </source>
</evidence>
<dbReference type="CDD" id="cd12148">
    <property type="entry name" value="fungal_TF_MHR"/>
    <property type="match status" value="1"/>
</dbReference>
<dbReference type="OrthoDB" id="5344325at2759"/>
<dbReference type="Proteomes" id="UP000326757">
    <property type="component" value="Unassembled WGS sequence"/>
</dbReference>
<dbReference type="InterPro" id="IPR050613">
    <property type="entry name" value="Sec_Metabolite_Reg"/>
</dbReference>
<evidence type="ECO:0000313" key="4">
    <source>
        <dbReference type="Proteomes" id="UP000326757"/>
    </source>
</evidence>
<comment type="subcellular location">
    <subcellularLocation>
        <location evidence="1">Nucleus</location>
    </subcellularLocation>
</comment>
<gene>
    <name evidence="3" type="ORF">EYC80_006467</name>
</gene>
<accession>A0A5N6JTH9</accession>
<dbReference type="EMBL" id="VIGI01000014">
    <property type="protein sequence ID" value="KAB8291667.1"/>
    <property type="molecule type" value="Genomic_DNA"/>
</dbReference>
<name>A0A5N6JTH9_MONLA</name>
<reference evidence="3 4" key="1">
    <citation type="submission" date="2019-06" db="EMBL/GenBank/DDBJ databases">
        <title>Genome Sequence of the Brown Rot Fungal Pathogen Monilinia laxa.</title>
        <authorList>
            <person name="De Miccolis Angelini R.M."/>
            <person name="Landi L."/>
            <person name="Abate D."/>
            <person name="Pollastro S."/>
            <person name="Romanazzi G."/>
            <person name="Faretra F."/>
        </authorList>
    </citation>
    <scope>NUCLEOTIDE SEQUENCE [LARGE SCALE GENOMIC DNA]</scope>
    <source>
        <strain evidence="3 4">Mlax316</strain>
    </source>
</reference>
<sequence length="378" mass="42531">MSCEVRKSGRNRRRHDKIILLINNTCNRAYPCNICISRNVPEKCSYSSSTSLDDLKYPRPNLGSINKRPRDEEVILKSGSTPSNLFGQVGYAPHNNFFILYQENQIVVAFLEISSIFPHYYFSKIGMEIMSLLGRHSSTLIAIEHDLMRSGWLKNYSRGTEAWHLLGSAIRQGQDLGLHLQASIPKVDGEDVRIRSEKLCHMSVMLGRPRSINPGDRTIERPIDCTFLADLSTTIPTATPLQDLQYSPSAYSPQLFQYSLAQKVKGSKEDLDDGSRTVTRKYGVSHGVSLQTENVLEAQQPLPTAINPHTALPGLDFHNYEMDMSFWEEMNQMIDFDIGVSMEEDLWNPNYSFPGLDPSGDGWPPGLNNVLSDNSAID</sequence>
<protein>
    <recommendedName>
        <fullName evidence="5">Transcription factor domain-containing protein</fullName>
    </recommendedName>
</protein>
<dbReference type="PANTHER" id="PTHR31001:SF87">
    <property type="entry name" value="COL-21"/>
    <property type="match status" value="1"/>
</dbReference>
<comment type="caution">
    <text evidence="3">The sequence shown here is derived from an EMBL/GenBank/DDBJ whole genome shotgun (WGS) entry which is preliminary data.</text>
</comment>
<proteinExistence type="predicted"/>
<evidence type="ECO:0000256" key="1">
    <source>
        <dbReference type="ARBA" id="ARBA00004123"/>
    </source>
</evidence>
<evidence type="ECO:0000256" key="2">
    <source>
        <dbReference type="ARBA" id="ARBA00023242"/>
    </source>
</evidence>
<dbReference type="GO" id="GO:0005634">
    <property type="term" value="C:nucleus"/>
    <property type="evidence" value="ECO:0007669"/>
    <property type="project" value="UniProtKB-SubCell"/>
</dbReference>
<keyword evidence="2" id="KW-0539">Nucleus</keyword>
<dbReference type="AlphaFoldDB" id="A0A5N6JTH9"/>